<dbReference type="SUPFAM" id="SSF81321">
    <property type="entry name" value="Family A G protein-coupled receptor-like"/>
    <property type="match status" value="1"/>
</dbReference>
<feature type="transmembrane region" description="Helical" evidence="5">
    <location>
        <begin position="292"/>
        <end position="315"/>
    </location>
</feature>
<organism evidence="6 7">
    <name type="scientific">Coemansia thaxteri</name>
    <dbReference type="NCBI Taxonomy" id="2663907"/>
    <lineage>
        <taxon>Eukaryota</taxon>
        <taxon>Fungi</taxon>
        <taxon>Fungi incertae sedis</taxon>
        <taxon>Zoopagomycota</taxon>
        <taxon>Kickxellomycotina</taxon>
        <taxon>Kickxellomycetes</taxon>
        <taxon>Kickxellales</taxon>
        <taxon>Kickxellaceae</taxon>
        <taxon>Coemansia</taxon>
    </lineage>
</organism>
<evidence type="ECO:0000313" key="6">
    <source>
        <dbReference type="EMBL" id="KAJ2007997.1"/>
    </source>
</evidence>
<evidence type="ECO:0000256" key="5">
    <source>
        <dbReference type="SAM" id="Phobius"/>
    </source>
</evidence>
<dbReference type="OrthoDB" id="3251871at2759"/>
<feature type="transmembrane region" description="Helical" evidence="5">
    <location>
        <begin position="263"/>
        <end position="286"/>
    </location>
</feature>
<keyword evidence="7" id="KW-1185">Reference proteome</keyword>
<evidence type="ECO:0000313" key="7">
    <source>
        <dbReference type="Proteomes" id="UP001150907"/>
    </source>
</evidence>
<sequence length="374" mass="42326">MNPLLLNAVSFAPQVGRAASNSTTGPPPPNLHGVLGDWAVVGYGINICSTVCSCIVILATLVLVFKNRNLIARPSLRISTSIAMCDLVYSVCQMFIFNNDYMKSLSEMRLRVMLWIMAGSSVTFVFLSSCMGIQLLLTVLTRKSHWATVLQPWYEPTSFVLGFLITHPFLYLFKSVMWVPSAQLFFLNDDMSVSRRNVWLIQWVWIFTGIVFLFFIAIFTYLKMSQVWRAASTPQCAPEKLDLLDTATLNALSEERKRYIRSVTLRVTCYPVIPILTQSLLVVGNLLATPPYWLFVMSNVLPSIQGTLNFIVYLMNPALDVYRKSLVTRMLGVKRRPKEKFGRLDDTESTQHFPTAVSQPSSAYSAQKDEYTYV</sequence>
<dbReference type="GO" id="GO:0005886">
    <property type="term" value="C:plasma membrane"/>
    <property type="evidence" value="ECO:0007669"/>
    <property type="project" value="TreeGrafter"/>
</dbReference>
<gene>
    <name evidence="6" type="ORF">H4R26_000429</name>
</gene>
<dbReference type="GO" id="GO:0007189">
    <property type="term" value="P:adenylate cyclase-activating G protein-coupled receptor signaling pathway"/>
    <property type="evidence" value="ECO:0007669"/>
    <property type="project" value="TreeGrafter"/>
</dbReference>
<dbReference type="PANTHER" id="PTHR23112">
    <property type="entry name" value="G PROTEIN-COUPLED RECEPTOR 157-RELATED"/>
    <property type="match status" value="1"/>
</dbReference>
<dbReference type="GO" id="GO:0004930">
    <property type="term" value="F:G protein-coupled receptor activity"/>
    <property type="evidence" value="ECO:0007669"/>
    <property type="project" value="TreeGrafter"/>
</dbReference>
<dbReference type="PANTHER" id="PTHR23112:SF0">
    <property type="entry name" value="TRANSMEMBRANE PROTEIN 116"/>
    <property type="match status" value="1"/>
</dbReference>
<reference evidence="6" key="1">
    <citation type="submission" date="2022-07" db="EMBL/GenBank/DDBJ databases">
        <title>Phylogenomic reconstructions and comparative analyses of Kickxellomycotina fungi.</title>
        <authorList>
            <person name="Reynolds N.K."/>
            <person name="Stajich J.E."/>
            <person name="Barry K."/>
            <person name="Grigoriev I.V."/>
            <person name="Crous P."/>
            <person name="Smith M.E."/>
        </authorList>
    </citation>
    <scope>NUCLEOTIDE SEQUENCE</scope>
    <source>
        <strain evidence="6">IMI 214461</strain>
    </source>
</reference>
<feature type="transmembrane region" description="Helical" evidence="5">
    <location>
        <begin position="112"/>
        <end position="137"/>
    </location>
</feature>
<dbReference type="AlphaFoldDB" id="A0A9W8BK55"/>
<keyword evidence="2 5" id="KW-0812">Transmembrane</keyword>
<proteinExistence type="predicted"/>
<accession>A0A9W8BK55</accession>
<keyword evidence="3 5" id="KW-1133">Transmembrane helix</keyword>
<dbReference type="EMBL" id="JANBQF010000013">
    <property type="protein sequence ID" value="KAJ2007997.1"/>
    <property type="molecule type" value="Genomic_DNA"/>
</dbReference>
<feature type="transmembrane region" description="Helical" evidence="5">
    <location>
        <begin position="42"/>
        <end position="64"/>
    </location>
</feature>
<evidence type="ECO:0000256" key="1">
    <source>
        <dbReference type="ARBA" id="ARBA00004141"/>
    </source>
</evidence>
<name>A0A9W8BK55_9FUNG</name>
<dbReference type="Gene3D" id="1.20.1070.10">
    <property type="entry name" value="Rhodopsin 7-helix transmembrane proteins"/>
    <property type="match status" value="1"/>
</dbReference>
<comment type="caution">
    <text evidence="6">The sequence shown here is derived from an EMBL/GenBank/DDBJ whole genome shotgun (WGS) entry which is preliminary data.</text>
</comment>
<feature type="transmembrane region" description="Helical" evidence="5">
    <location>
        <begin position="76"/>
        <end position="97"/>
    </location>
</feature>
<protein>
    <submittedName>
        <fullName evidence="6">Uncharacterized protein</fullName>
    </submittedName>
</protein>
<feature type="transmembrane region" description="Helical" evidence="5">
    <location>
        <begin position="158"/>
        <end position="179"/>
    </location>
</feature>
<feature type="transmembrane region" description="Helical" evidence="5">
    <location>
        <begin position="199"/>
        <end position="222"/>
    </location>
</feature>
<comment type="subcellular location">
    <subcellularLocation>
        <location evidence="1">Membrane</location>
        <topology evidence="1">Multi-pass membrane protein</topology>
    </subcellularLocation>
</comment>
<keyword evidence="4 5" id="KW-0472">Membrane</keyword>
<evidence type="ECO:0000256" key="2">
    <source>
        <dbReference type="ARBA" id="ARBA00022692"/>
    </source>
</evidence>
<evidence type="ECO:0000256" key="3">
    <source>
        <dbReference type="ARBA" id="ARBA00022989"/>
    </source>
</evidence>
<dbReference type="Proteomes" id="UP001150907">
    <property type="component" value="Unassembled WGS sequence"/>
</dbReference>
<evidence type="ECO:0000256" key="4">
    <source>
        <dbReference type="ARBA" id="ARBA00023136"/>
    </source>
</evidence>